<keyword evidence="3" id="KW-1185">Reference proteome</keyword>
<dbReference type="EMBL" id="CP107716">
    <property type="protein sequence ID" value="UYQ73189.1"/>
    <property type="molecule type" value="Genomic_DNA"/>
</dbReference>
<dbReference type="Gene3D" id="3.10.450.50">
    <property type="match status" value="1"/>
</dbReference>
<dbReference type="SUPFAM" id="SSF54427">
    <property type="entry name" value="NTF2-like"/>
    <property type="match status" value="1"/>
</dbReference>
<dbReference type="InterPro" id="IPR037401">
    <property type="entry name" value="SnoaL-like"/>
</dbReference>
<proteinExistence type="predicted"/>
<protein>
    <submittedName>
        <fullName evidence="2">Nuclear transport factor 2 family protein</fullName>
    </submittedName>
</protein>
<dbReference type="Pfam" id="PF12680">
    <property type="entry name" value="SnoaL_2"/>
    <property type="match status" value="1"/>
</dbReference>
<dbReference type="Proteomes" id="UP001163882">
    <property type="component" value="Chromosome"/>
</dbReference>
<gene>
    <name evidence="2" type="ORF">OF122_05345</name>
</gene>
<dbReference type="InterPro" id="IPR032710">
    <property type="entry name" value="NTF2-like_dom_sf"/>
</dbReference>
<evidence type="ECO:0000313" key="3">
    <source>
        <dbReference type="Proteomes" id="UP001163882"/>
    </source>
</evidence>
<name>A0ABY6IRG0_9HYPH</name>
<sequence length="131" mass="14522">MAESLITLAKAYLEHIEQGNTDAVIGCYAPHAVQIELPNRLKAKGDRRGVAQMAADLEKSRTLLSNQSYEVLEYAERGSYLIVEVNWRGTLAVPVGTLAAGNEMVAHSAIAFSFEDGKIVRQRNYDCFEEF</sequence>
<reference evidence="2" key="1">
    <citation type="submission" date="2022-10" db="EMBL/GenBank/DDBJ databases">
        <title>YIM 151497 complete genome.</title>
        <authorList>
            <person name="Chen X."/>
        </authorList>
    </citation>
    <scope>NUCLEOTIDE SEQUENCE</scope>
    <source>
        <strain evidence="2">YIM 151497</strain>
    </source>
</reference>
<evidence type="ECO:0000259" key="1">
    <source>
        <dbReference type="Pfam" id="PF12680"/>
    </source>
</evidence>
<dbReference type="RefSeq" id="WP_264226777.1">
    <property type="nucleotide sequence ID" value="NZ_CP107716.1"/>
</dbReference>
<accession>A0ABY6IRG0</accession>
<organism evidence="2 3">
    <name type="scientific">Pelagibacterium flavum</name>
    <dbReference type="NCBI Taxonomy" id="2984530"/>
    <lineage>
        <taxon>Bacteria</taxon>
        <taxon>Pseudomonadati</taxon>
        <taxon>Pseudomonadota</taxon>
        <taxon>Alphaproteobacteria</taxon>
        <taxon>Hyphomicrobiales</taxon>
        <taxon>Devosiaceae</taxon>
        <taxon>Pelagibacterium</taxon>
    </lineage>
</organism>
<evidence type="ECO:0000313" key="2">
    <source>
        <dbReference type="EMBL" id="UYQ73189.1"/>
    </source>
</evidence>
<feature type="domain" description="SnoaL-like" evidence="1">
    <location>
        <begin position="10"/>
        <end position="121"/>
    </location>
</feature>